<name>A0A853BPH8_9ACTN</name>
<accession>A0A853BPH8</accession>
<keyword evidence="4" id="KW-1185">Reference proteome</keyword>
<comment type="caution">
    <text evidence="3">The sequence shown here is derived from an EMBL/GenBank/DDBJ whole genome shotgun (WGS) entry which is preliminary data.</text>
</comment>
<organism evidence="3 4">
    <name type="scientific">Streptomonospora nanhaiensis</name>
    <dbReference type="NCBI Taxonomy" id="1323731"/>
    <lineage>
        <taxon>Bacteria</taxon>
        <taxon>Bacillati</taxon>
        <taxon>Actinomycetota</taxon>
        <taxon>Actinomycetes</taxon>
        <taxon>Streptosporangiales</taxon>
        <taxon>Nocardiopsidaceae</taxon>
        <taxon>Streptomonospora</taxon>
    </lineage>
</organism>
<dbReference type="Pfam" id="PF01266">
    <property type="entry name" value="DAO"/>
    <property type="match status" value="1"/>
</dbReference>
<dbReference type="InterPro" id="IPR006076">
    <property type="entry name" value="FAD-dep_OxRdtase"/>
</dbReference>
<evidence type="ECO:0000256" key="1">
    <source>
        <dbReference type="ARBA" id="ARBA00023002"/>
    </source>
</evidence>
<dbReference type="RefSeq" id="WP_179767868.1">
    <property type="nucleotide sequence ID" value="NZ_JACCFO010000001.1"/>
</dbReference>
<dbReference type="PANTHER" id="PTHR13847">
    <property type="entry name" value="SARCOSINE DEHYDROGENASE-RELATED"/>
    <property type="match status" value="1"/>
</dbReference>
<dbReference type="AlphaFoldDB" id="A0A853BPH8"/>
<evidence type="ECO:0000313" key="3">
    <source>
        <dbReference type="EMBL" id="NYI96517.1"/>
    </source>
</evidence>
<evidence type="ECO:0000259" key="2">
    <source>
        <dbReference type="Pfam" id="PF01266"/>
    </source>
</evidence>
<sequence>MRIAIIGAGVVGLSIARELAGRGDDVTVYEAVRPGAGTSSTSFAWVNSHAKEPLSYHDLNLAGVRAHHALHAELADGPRWFHPTGNLEWASTPEHEAALKASVERLRDRGYAAEWIGADDARTLEPGARIPDSVTGAVLFPDEGYVLPGEYLARLLTDALARGVRLVCPAPVRAVAADAEGARVTLADGTVETADAVISAVGRWTEELAATAGITIPMADPEGVGSATVGYLAYTEPAPVRLERVLTTSRLNARPEGGGRLVLQGLDLDAQADPAAPPLGPDSPVARELTARLAEVMTGGEHARVAEVRVGRRALPADGLTVCGFADADTHRRLYVVATHSGITLAPALAEWVTEEVHTATEVPALADFRPTRFTTESRPTTTLTQVRLPGQQ</sequence>
<dbReference type="Gene3D" id="3.30.9.10">
    <property type="entry name" value="D-Amino Acid Oxidase, subunit A, domain 2"/>
    <property type="match status" value="1"/>
</dbReference>
<feature type="domain" description="FAD dependent oxidoreductase" evidence="2">
    <location>
        <begin position="2"/>
        <end position="355"/>
    </location>
</feature>
<dbReference type="EMBL" id="JACCFO010000001">
    <property type="protein sequence ID" value="NYI96517.1"/>
    <property type="molecule type" value="Genomic_DNA"/>
</dbReference>
<dbReference type="SUPFAM" id="SSF51905">
    <property type="entry name" value="FAD/NAD(P)-binding domain"/>
    <property type="match status" value="1"/>
</dbReference>
<dbReference type="PANTHER" id="PTHR13847:SF289">
    <property type="entry name" value="GLYCINE OXIDASE"/>
    <property type="match status" value="1"/>
</dbReference>
<dbReference type="GO" id="GO:0005737">
    <property type="term" value="C:cytoplasm"/>
    <property type="evidence" value="ECO:0007669"/>
    <property type="project" value="TreeGrafter"/>
</dbReference>
<dbReference type="GO" id="GO:0016491">
    <property type="term" value="F:oxidoreductase activity"/>
    <property type="evidence" value="ECO:0007669"/>
    <property type="project" value="UniProtKB-KW"/>
</dbReference>
<protein>
    <submittedName>
        <fullName evidence="3">Glycine/D-amino acid oxidase-like deaminating enzyme</fullName>
    </submittedName>
</protein>
<evidence type="ECO:0000313" key="4">
    <source>
        <dbReference type="Proteomes" id="UP000575985"/>
    </source>
</evidence>
<proteinExistence type="predicted"/>
<dbReference type="Gene3D" id="3.50.50.60">
    <property type="entry name" value="FAD/NAD(P)-binding domain"/>
    <property type="match status" value="1"/>
</dbReference>
<reference evidence="3 4" key="1">
    <citation type="submission" date="2020-07" db="EMBL/GenBank/DDBJ databases">
        <title>Sequencing the genomes of 1000 actinobacteria strains.</title>
        <authorList>
            <person name="Klenk H.-P."/>
        </authorList>
    </citation>
    <scope>NUCLEOTIDE SEQUENCE [LARGE SCALE GENOMIC DNA]</scope>
    <source>
        <strain evidence="3 4">DSM 45927</strain>
    </source>
</reference>
<gene>
    <name evidence="3" type="ORF">HNR12_002794</name>
</gene>
<keyword evidence="1" id="KW-0560">Oxidoreductase</keyword>
<dbReference type="InterPro" id="IPR036188">
    <property type="entry name" value="FAD/NAD-bd_sf"/>
</dbReference>
<dbReference type="Proteomes" id="UP000575985">
    <property type="component" value="Unassembled WGS sequence"/>
</dbReference>